<dbReference type="HAMAP" id="MF_01966">
    <property type="entry name" value="NADHX_epimerase"/>
    <property type="match status" value="1"/>
</dbReference>
<dbReference type="OrthoDB" id="9806925at2"/>
<protein>
    <recommendedName>
        <fullName evidence="19">Bifunctional NAD(P)H-hydrate repair enzyme</fullName>
    </recommendedName>
    <alternativeName>
        <fullName evidence="19">Nicotinamide nucleotide repair protein</fullName>
    </alternativeName>
    <domain>
        <recommendedName>
            <fullName evidence="19">ADP-dependent (S)-NAD(P)H-hydrate dehydratase</fullName>
            <ecNumber evidence="19">4.2.1.136</ecNumber>
        </recommendedName>
        <alternativeName>
            <fullName evidence="19">ADP-dependent NAD(P)HX dehydratase</fullName>
        </alternativeName>
    </domain>
    <domain>
        <recommendedName>
            <fullName evidence="19">NAD(P)H-hydrate epimerase</fullName>
            <ecNumber evidence="19">5.1.99.6</ecNumber>
        </recommendedName>
    </domain>
</protein>
<evidence type="ECO:0000256" key="15">
    <source>
        <dbReference type="ARBA" id="ARBA00048238"/>
    </source>
</evidence>
<evidence type="ECO:0000259" key="20">
    <source>
        <dbReference type="PROSITE" id="PS51383"/>
    </source>
</evidence>
<feature type="binding site" evidence="18">
    <location>
        <position position="157"/>
    </location>
    <ligand>
        <name>K(+)</name>
        <dbReference type="ChEBI" id="CHEBI:29103"/>
    </ligand>
</feature>
<comment type="caution">
    <text evidence="18">Lacks conserved residue(s) required for the propagation of feature annotation.</text>
</comment>
<comment type="function">
    <text evidence="18">Catalyzes the epimerization of the S- and R-forms of NAD(P)HX, a damaged form of NAD(P)H that is a result of enzymatic or heat-dependent hydration. This is a prerequisite for the S-specific NAD(P)H-hydrate dehydratase to allow the repair of both epimers of NAD(P)HX.</text>
</comment>
<evidence type="ECO:0000256" key="1">
    <source>
        <dbReference type="ARBA" id="ARBA00000013"/>
    </source>
</evidence>
<evidence type="ECO:0000256" key="13">
    <source>
        <dbReference type="ARBA" id="ARBA00023268"/>
    </source>
</evidence>
<keyword evidence="9 18" id="KW-0630">Potassium</keyword>
<comment type="similarity">
    <text evidence="18">Belongs to the NnrE/AIBP family.</text>
</comment>
<dbReference type="RefSeq" id="WP_103895604.1">
    <property type="nucleotide sequence ID" value="NZ_FNUK01000005.1"/>
</dbReference>
<evidence type="ECO:0000256" key="5">
    <source>
        <dbReference type="ARBA" id="ARBA00022723"/>
    </source>
</evidence>
<evidence type="ECO:0000256" key="9">
    <source>
        <dbReference type="ARBA" id="ARBA00022958"/>
    </source>
</evidence>
<comment type="similarity">
    <text evidence="3 19">In the N-terminal section; belongs to the NnrE/AIBP family.</text>
</comment>
<proteinExistence type="inferred from homology"/>
<comment type="function">
    <text evidence="17">Catalyzes the dehydration of the S-form of NAD(P)HX at the expense of ADP, which is converted to AMP. Together with NAD(P)HX epimerase, which catalyzes the epimerization of the S- and R-forms, the enzyme allows the repair of both epimers of NAD(P)HX, a damaged form of NAD(P)H that is a result of enzymatic or heat-dependent hydration.</text>
</comment>
<feature type="binding site" evidence="17">
    <location>
        <begin position="413"/>
        <end position="417"/>
    </location>
    <ligand>
        <name>AMP</name>
        <dbReference type="ChEBI" id="CHEBI:456215"/>
    </ligand>
</feature>
<dbReference type="InterPro" id="IPR017953">
    <property type="entry name" value="Carbohydrate_kinase_pred_CS"/>
</dbReference>
<comment type="cofactor">
    <cofactor evidence="18 19">
        <name>K(+)</name>
        <dbReference type="ChEBI" id="CHEBI:29103"/>
    </cofactor>
    <text evidence="18 19">Binds 1 potassium ion per subunit.</text>
</comment>
<feature type="domain" description="YjeF N-terminal" evidence="21">
    <location>
        <begin position="9"/>
        <end position="211"/>
    </location>
</feature>
<dbReference type="InterPro" id="IPR030677">
    <property type="entry name" value="Nnr"/>
</dbReference>
<comment type="cofactor">
    <cofactor evidence="17">
        <name>Mg(2+)</name>
        <dbReference type="ChEBI" id="CHEBI:18420"/>
    </cofactor>
</comment>
<dbReference type="NCBIfam" id="TIGR00196">
    <property type="entry name" value="yjeF_cterm"/>
    <property type="match status" value="1"/>
</dbReference>
<evidence type="ECO:0000256" key="8">
    <source>
        <dbReference type="ARBA" id="ARBA00022857"/>
    </source>
</evidence>
<dbReference type="InterPro" id="IPR000631">
    <property type="entry name" value="CARKD"/>
</dbReference>
<comment type="catalytic activity">
    <reaction evidence="15 17 19">
        <text>(6S)-NADHX + ADP = AMP + phosphate + NADH + H(+)</text>
        <dbReference type="Rhea" id="RHEA:32223"/>
        <dbReference type="ChEBI" id="CHEBI:15378"/>
        <dbReference type="ChEBI" id="CHEBI:43474"/>
        <dbReference type="ChEBI" id="CHEBI:57945"/>
        <dbReference type="ChEBI" id="CHEBI:64074"/>
        <dbReference type="ChEBI" id="CHEBI:456215"/>
        <dbReference type="ChEBI" id="CHEBI:456216"/>
        <dbReference type="EC" id="4.2.1.136"/>
    </reaction>
</comment>
<keyword evidence="5 18" id="KW-0479">Metal-binding</keyword>
<dbReference type="PROSITE" id="PS01050">
    <property type="entry name" value="YJEF_C_2"/>
    <property type="match status" value="1"/>
</dbReference>
<accession>A0A1H5TEJ6</accession>
<feature type="binding site" evidence="18">
    <location>
        <begin position="55"/>
        <end position="59"/>
    </location>
    <ligand>
        <name>(6S)-NADPHX</name>
        <dbReference type="ChEBI" id="CHEBI:64076"/>
    </ligand>
</feature>
<comment type="subunit">
    <text evidence="17">Homotetramer.</text>
</comment>
<dbReference type="PANTHER" id="PTHR12592">
    <property type="entry name" value="ATP-DEPENDENT (S)-NAD(P)H-HYDRATE DEHYDRATASE FAMILY MEMBER"/>
    <property type="match status" value="1"/>
</dbReference>
<comment type="function">
    <text evidence="14 19">Bifunctional enzyme that catalyzes the epimerization of the S- and R-forms of NAD(P)HX and the dehydration of the S-form of NAD(P)HX at the expense of ADP, which is converted to AMP. This allows the repair of both epimers of NAD(P)HX, a damaged form of NAD(P)H that is a result of enzymatic or heat-dependent hydration.</text>
</comment>
<keyword evidence="8 17" id="KW-0521">NADP</keyword>
<evidence type="ECO:0000256" key="16">
    <source>
        <dbReference type="ARBA" id="ARBA00049209"/>
    </source>
</evidence>
<feature type="binding site" evidence="17">
    <location>
        <position position="376"/>
    </location>
    <ligand>
        <name>(6S)-NADPHX</name>
        <dbReference type="ChEBI" id="CHEBI:64076"/>
    </ligand>
</feature>
<keyword evidence="11 18" id="KW-0413">Isomerase</keyword>
<comment type="catalytic activity">
    <reaction evidence="2 18 19">
        <text>(6R)-NADPHX = (6S)-NADPHX</text>
        <dbReference type="Rhea" id="RHEA:32227"/>
        <dbReference type="ChEBI" id="CHEBI:64076"/>
        <dbReference type="ChEBI" id="CHEBI:64077"/>
        <dbReference type="EC" id="5.1.99.6"/>
    </reaction>
</comment>
<dbReference type="PROSITE" id="PS51383">
    <property type="entry name" value="YJEF_C_3"/>
    <property type="match status" value="1"/>
</dbReference>
<feature type="binding site" evidence="17">
    <location>
        <position position="256"/>
    </location>
    <ligand>
        <name>(6S)-NADPHX</name>
        <dbReference type="ChEBI" id="CHEBI:64076"/>
    </ligand>
</feature>
<evidence type="ECO:0000256" key="12">
    <source>
        <dbReference type="ARBA" id="ARBA00023239"/>
    </source>
</evidence>
<feature type="domain" description="YjeF C-terminal" evidence="20">
    <location>
        <begin position="219"/>
        <end position="498"/>
    </location>
</feature>
<dbReference type="Gene3D" id="3.40.50.10260">
    <property type="entry name" value="YjeF N-terminal domain"/>
    <property type="match status" value="1"/>
</dbReference>
<feature type="binding site" evidence="17">
    <location>
        <position position="325"/>
    </location>
    <ligand>
        <name>(6S)-NADPHX</name>
        <dbReference type="ChEBI" id="CHEBI:64076"/>
    </ligand>
</feature>
<dbReference type="CDD" id="cd01171">
    <property type="entry name" value="YXKO-related"/>
    <property type="match status" value="1"/>
</dbReference>
<dbReference type="EC" id="4.2.1.136" evidence="19"/>
<gene>
    <name evidence="18" type="primary">nnrE</name>
    <name evidence="17" type="synonym">nnrD</name>
    <name evidence="22" type="ORF">SAMN05660865_00602</name>
</gene>
<dbReference type="GO" id="GO:0005524">
    <property type="term" value="F:ATP binding"/>
    <property type="evidence" value="ECO:0007669"/>
    <property type="project" value="UniProtKB-UniRule"/>
</dbReference>
<dbReference type="SUPFAM" id="SSF64153">
    <property type="entry name" value="YjeF N-terminal domain-like"/>
    <property type="match status" value="1"/>
</dbReference>
<evidence type="ECO:0000256" key="4">
    <source>
        <dbReference type="ARBA" id="ARBA00009524"/>
    </source>
</evidence>
<keyword evidence="23" id="KW-1185">Reference proteome</keyword>
<dbReference type="GO" id="GO:0052855">
    <property type="term" value="F:ADP-dependent NAD(P)H-hydrate dehydratase activity"/>
    <property type="evidence" value="ECO:0007669"/>
    <property type="project" value="UniProtKB-UniRule"/>
</dbReference>
<dbReference type="GO" id="GO:0046496">
    <property type="term" value="P:nicotinamide nucleotide metabolic process"/>
    <property type="evidence" value="ECO:0007669"/>
    <property type="project" value="UniProtKB-UniRule"/>
</dbReference>
<evidence type="ECO:0000256" key="11">
    <source>
        <dbReference type="ARBA" id="ARBA00023235"/>
    </source>
</evidence>
<evidence type="ECO:0000256" key="17">
    <source>
        <dbReference type="HAMAP-Rule" id="MF_01965"/>
    </source>
</evidence>
<evidence type="ECO:0000259" key="21">
    <source>
        <dbReference type="PROSITE" id="PS51385"/>
    </source>
</evidence>
<dbReference type="InterPro" id="IPR004443">
    <property type="entry name" value="YjeF_N_dom"/>
</dbReference>
<dbReference type="Pfam" id="PF03853">
    <property type="entry name" value="YjeF_N"/>
    <property type="match status" value="1"/>
</dbReference>
<evidence type="ECO:0000313" key="22">
    <source>
        <dbReference type="EMBL" id="SEF60511.1"/>
    </source>
</evidence>
<dbReference type="NCBIfam" id="TIGR00197">
    <property type="entry name" value="yjeF_nterm"/>
    <property type="match status" value="1"/>
</dbReference>
<dbReference type="Pfam" id="PF01256">
    <property type="entry name" value="Carb_kinase"/>
    <property type="match status" value="1"/>
</dbReference>
<feature type="binding site" evidence="18">
    <location>
        <position position="154"/>
    </location>
    <ligand>
        <name>(6S)-NADPHX</name>
        <dbReference type="ChEBI" id="CHEBI:64076"/>
    </ligand>
</feature>
<dbReference type="EMBL" id="FNUK01000005">
    <property type="protein sequence ID" value="SEF60511.1"/>
    <property type="molecule type" value="Genomic_DNA"/>
</dbReference>
<dbReference type="PIRSF" id="PIRSF017184">
    <property type="entry name" value="Nnr"/>
    <property type="match status" value="1"/>
</dbReference>
<keyword evidence="12 17" id="KW-0456">Lyase</keyword>
<dbReference type="GO" id="GO:0110051">
    <property type="term" value="P:metabolite repair"/>
    <property type="evidence" value="ECO:0007669"/>
    <property type="project" value="TreeGrafter"/>
</dbReference>
<evidence type="ECO:0000256" key="14">
    <source>
        <dbReference type="ARBA" id="ARBA00025153"/>
    </source>
</evidence>
<dbReference type="EC" id="5.1.99.6" evidence="19"/>
<sequence length="498" mass="54204">MFVVSSEDMKQIDKRAIEKYKIPGIILMENAAFAVLEEIEKLKPRNVTIVCGIGNNGGDGFALARLLLNKNYEVDVFCFPDKTKVKGDAKVNLDILINMGLEIKSDLEKLREKVKSSDLVVDAVLGTGISGEVRDDIKKVIDVINDANKILSVDIPSGISSDDGKCLGKCVFADITVTFECLKFGHILGEGREASGKVLVKKIGIPKECIKEQNIKTLTNDDGYPMYLIKRRRIDTNKGNYGKVFIIGGNYKMSGAVILALKSALRSGAGLVYGVFPRSIMDRVGALVPEAVYIPCDEKNGYIFIDEANLNIILDKADAIAFGVGLGNYDELFVTLKEILKRYDKNLVIDADGINILSKDVSILKNSKANVLLTPHPAEMARLTGLCVEFINKNRVEVAKKFAKEYRCIVLLKGASTVVTDGENVYINTTGNPGMATAGSGDVLTGLIVSLLGQGYNLFDSAVLGAYIHGLAGDKAYETYGYGLVAHDILNNFGFFIR</sequence>
<evidence type="ECO:0000256" key="3">
    <source>
        <dbReference type="ARBA" id="ARBA00006001"/>
    </source>
</evidence>
<dbReference type="SUPFAM" id="SSF53613">
    <property type="entry name" value="Ribokinase-like"/>
    <property type="match status" value="1"/>
</dbReference>
<keyword evidence="13" id="KW-0511">Multifunctional enzyme</keyword>
<feature type="binding site" evidence="17">
    <location>
        <position position="441"/>
    </location>
    <ligand>
        <name>AMP</name>
        <dbReference type="ChEBI" id="CHEBI:456215"/>
    </ligand>
</feature>
<dbReference type="AlphaFoldDB" id="A0A1H5TEJ6"/>
<feature type="binding site" evidence="18">
    <location>
        <position position="56"/>
    </location>
    <ligand>
        <name>K(+)</name>
        <dbReference type="ChEBI" id="CHEBI:29103"/>
    </ligand>
</feature>
<dbReference type="GO" id="GO:0046872">
    <property type="term" value="F:metal ion binding"/>
    <property type="evidence" value="ECO:0007669"/>
    <property type="project" value="UniProtKB-UniRule"/>
</dbReference>
<evidence type="ECO:0000256" key="18">
    <source>
        <dbReference type="HAMAP-Rule" id="MF_01966"/>
    </source>
</evidence>
<comment type="catalytic activity">
    <reaction evidence="16 17 19">
        <text>(6S)-NADPHX + ADP = AMP + phosphate + NADPH + H(+)</text>
        <dbReference type="Rhea" id="RHEA:32235"/>
        <dbReference type="ChEBI" id="CHEBI:15378"/>
        <dbReference type="ChEBI" id="CHEBI:43474"/>
        <dbReference type="ChEBI" id="CHEBI:57783"/>
        <dbReference type="ChEBI" id="CHEBI:64076"/>
        <dbReference type="ChEBI" id="CHEBI:456215"/>
        <dbReference type="ChEBI" id="CHEBI:456216"/>
        <dbReference type="EC" id="4.2.1.136"/>
    </reaction>
</comment>
<evidence type="ECO:0000313" key="23">
    <source>
        <dbReference type="Proteomes" id="UP000242850"/>
    </source>
</evidence>
<keyword evidence="6 17" id="KW-0547">Nucleotide-binding</keyword>
<evidence type="ECO:0000256" key="7">
    <source>
        <dbReference type="ARBA" id="ARBA00022840"/>
    </source>
</evidence>
<comment type="catalytic activity">
    <reaction evidence="1 18 19">
        <text>(6R)-NADHX = (6S)-NADHX</text>
        <dbReference type="Rhea" id="RHEA:32215"/>
        <dbReference type="ChEBI" id="CHEBI:64074"/>
        <dbReference type="ChEBI" id="CHEBI:64075"/>
        <dbReference type="EC" id="5.1.99.6"/>
    </reaction>
</comment>
<dbReference type="GO" id="GO:0052856">
    <property type="term" value="F:NAD(P)HX epimerase activity"/>
    <property type="evidence" value="ECO:0007669"/>
    <property type="project" value="UniProtKB-UniRule"/>
</dbReference>
<comment type="similarity">
    <text evidence="4 19">In the C-terminal section; belongs to the NnrD/CARKD family.</text>
</comment>
<evidence type="ECO:0000256" key="6">
    <source>
        <dbReference type="ARBA" id="ARBA00022741"/>
    </source>
</evidence>
<dbReference type="InterPro" id="IPR036652">
    <property type="entry name" value="YjeF_N_dom_sf"/>
</dbReference>
<feature type="binding site" evidence="18">
    <location>
        <position position="122"/>
    </location>
    <ligand>
        <name>K(+)</name>
        <dbReference type="ChEBI" id="CHEBI:29103"/>
    </ligand>
</feature>
<dbReference type="HAMAP" id="MF_01965">
    <property type="entry name" value="NADHX_dehydratase"/>
    <property type="match status" value="1"/>
</dbReference>
<keyword evidence="7 17" id="KW-0067">ATP-binding</keyword>
<dbReference type="PROSITE" id="PS51385">
    <property type="entry name" value="YJEF_N"/>
    <property type="match status" value="1"/>
</dbReference>
<keyword evidence="10 17" id="KW-0520">NAD</keyword>
<evidence type="ECO:0000256" key="10">
    <source>
        <dbReference type="ARBA" id="ARBA00023027"/>
    </source>
</evidence>
<dbReference type="Gene3D" id="3.40.1190.20">
    <property type="match status" value="1"/>
</dbReference>
<reference evidence="23" key="1">
    <citation type="submission" date="2016-10" db="EMBL/GenBank/DDBJ databases">
        <authorList>
            <person name="Varghese N."/>
            <person name="Submissions S."/>
        </authorList>
    </citation>
    <scope>NUCLEOTIDE SEQUENCE [LARGE SCALE GENOMIC DNA]</scope>
    <source>
        <strain evidence="23">DSM 5463</strain>
    </source>
</reference>
<dbReference type="InterPro" id="IPR029056">
    <property type="entry name" value="Ribokinase-like"/>
</dbReference>
<comment type="similarity">
    <text evidence="17">Belongs to the NnrD/CARKD family.</text>
</comment>
<organism evidence="22 23">
    <name type="scientific">Caloramator fervidus</name>
    <dbReference type="NCBI Taxonomy" id="29344"/>
    <lineage>
        <taxon>Bacteria</taxon>
        <taxon>Bacillati</taxon>
        <taxon>Bacillota</taxon>
        <taxon>Clostridia</taxon>
        <taxon>Eubacteriales</taxon>
        <taxon>Clostridiaceae</taxon>
        <taxon>Caloramator</taxon>
    </lineage>
</organism>
<name>A0A1H5TEJ6_9CLOT</name>
<dbReference type="Proteomes" id="UP000242850">
    <property type="component" value="Unassembled WGS sequence"/>
</dbReference>
<dbReference type="PANTHER" id="PTHR12592:SF0">
    <property type="entry name" value="ATP-DEPENDENT (S)-NAD(P)H-HYDRATE DEHYDRATASE"/>
    <property type="match status" value="1"/>
</dbReference>
<feature type="binding site" evidence="17">
    <location>
        <position position="442"/>
    </location>
    <ligand>
        <name>(6S)-NADPHX</name>
        <dbReference type="ChEBI" id="CHEBI:64076"/>
    </ligand>
</feature>
<feature type="binding site" evidence="18">
    <location>
        <begin position="126"/>
        <end position="132"/>
    </location>
    <ligand>
        <name>(6S)-NADPHX</name>
        <dbReference type="ChEBI" id="CHEBI:64076"/>
    </ligand>
</feature>
<evidence type="ECO:0000256" key="2">
    <source>
        <dbReference type="ARBA" id="ARBA00000909"/>
    </source>
</evidence>
<evidence type="ECO:0000256" key="19">
    <source>
        <dbReference type="PIRNR" id="PIRNR017184"/>
    </source>
</evidence>